<evidence type="ECO:0000256" key="7">
    <source>
        <dbReference type="RuleBase" id="RU364145"/>
    </source>
</evidence>
<comment type="subunit">
    <text evidence="7">Component of the Mediator complex.</text>
</comment>
<feature type="non-terminal residue" evidence="10">
    <location>
        <position position="159"/>
    </location>
</feature>
<dbReference type="KEGG" id="spaa:SPAPADRAFT_63695"/>
<dbReference type="OMA" id="DFHNNAG"/>
<dbReference type="Proteomes" id="UP000000709">
    <property type="component" value="Unassembled WGS sequence"/>
</dbReference>
<evidence type="ECO:0000256" key="5">
    <source>
        <dbReference type="ARBA" id="ARBA00023163"/>
    </source>
</evidence>
<feature type="compositionally biased region" description="Acidic residues" evidence="9">
    <location>
        <begin position="68"/>
        <end position="78"/>
    </location>
</feature>
<comment type="subcellular location">
    <subcellularLocation>
        <location evidence="1 7">Nucleus</location>
    </subcellularLocation>
</comment>
<dbReference type="eggNOG" id="ENOG502SFWY">
    <property type="taxonomic scope" value="Eukaryota"/>
</dbReference>
<dbReference type="GO" id="GO:0003712">
    <property type="term" value="F:transcription coregulator activity"/>
    <property type="evidence" value="ECO:0007669"/>
    <property type="project" value="InterPro"/>
</dbReference>
<keyword evidence="8" id="KW-0175">Coiled coil</keyword>
<feature type="region of interest" description="Disordered" evidence="9">
    <location>
        <begin position="52"/>
        <end position="78"/>
    </location>
</feature>
<dbReference type="EMBL" id="GL996506">
    <property type="protein sequence ID" value="EGW30076.1"/>
    <property type="molecule type" value="Genomic_DNA"/>
</dbReference>
<accession>G3AV02</accession>
<dbReference type="InterPro" id="IPR011425">
    <property type="entry name" value="Med9"/>
</dbReference>
<name>G3AV02_SPAPN</name>
<feature type="coiled-coil region" evidence="8">
    <location>
        <begin position="130"/>
        <end position="157"/>
    </location>
</feature>
<evidence type="ECO:0000256" key="4">
    <source>
        <dbReference type="ARBA" id="ARBA00023159"/>
    </source>
</evidence>
<evidence type="ECO:0000313" key="11">
    <source>
        <dbReference type="Proteomes" id="UP000000709"/>
    </source>
</evidence>
<comment type="similarity">
    <text evidence="2 7">Belongs to the Mediator complex subunit 9 family.</text>
</comment>
<evidence type="ECO:0000256" key="9">
    <source>
        <dbReference type="SAM" id="MobiDB-lite"/>
    </source>
</evidence>
<dbReference type="GO" id="GO:0006357">
    <property type="term" value="P:regulation of transcription by RNA polymerase II"/>
    <property type="evidence" value="ECO:0007669"/>
    <property type="project" value="InterPro"/>
</dbReference>
<dbReference type="AlphaFoldDB" id="G3AV02"/>
<protein>
    <recommendedName>
        <fullName evidence="7">Mediator of RNA polymerase II transcription subunit 9</fullName>
    </recommendedName>
    <alternativeName>
        <fullName evidence="7">Mediator complex subunit 9</fullName>
    </alternativeName>
</protein>
<evidence type="ECO:0000256" key="6">
    <source>
        <dbReference type="ARBA" id="ARBA00023242"/>
    </source>
</evidence>
<dbReference type="GeneID" id="18874872"/>
<dbReference type="Pfam" id="PF07544">
    <property type="entry name" value="Med9"/>
    <property type="match status" value="1"/>
</dbReference>
<dbReference type="InParanoid" id="G3AV02"/>
<keyword evidence="5 7" id="KW-0804">Transcription</keyword>
<comment type="function">
    <text evidence="7">Component of the Mediator complex, a coactivator involved in the regulated transcription of nearly all RNA polymerase II-dependent genes. Mediator functions as a bridge to convey information from gene-specific regulatory proteins to the basal RNA polymerase II transcription machinery. Mediator is recruited to promoters by direct interactions with regulatory proteins and serves as a scaffold for the assembly of a functional preinitiation complex with RNA polymerase II and the general transcription factors.</text>
</comment>
<sequence>MSSRSVSPPMLGEIKTGTPLDVTLDNSLLESVPTTAVTEPVTIDVPADNLVQLTPPEVNNSNPAMDIDPSESDVEEEDPIDKMRSMEILPDLFNLIHDVIQGKIQPKDFHNNAGSLRLKLNTLKQYMQEVEGIGETLQSTQAKIESLRENNEKKRALLE</sequence>
<dbReference type="OrthoDB" id="4092914at2759"/>
<keyword evidence="6 7" id="KW-0539">Nucleus</keyword>
<keyword evidence="3 7" id="KW-0805">Transcription regulation</keyword>
<proteinExistence type="inferred from homology"/>
<evidence type="ECO:0000256" key="1">
    <source>
        <dbReference type="ARBA" id="ARBA00004123"/>
    </source>
</evidence>
<evidence type="ECO:0000256" key="2">
    <source>
        <dbReference type="ARBA" id="ARBA00008089"/>
    </source>
</evidence>
<reference evidence="10 11" key="1">
    <citation type="journal article" date="2011" name="Proc. Natl. Acad. Sci. U.S.A.">
        <title>Comparative genomics of xylose-fermenting fungi for enhanced biofuel production.</title>
        <authorList>
            <person name="Wohlbach D.J."/>
            <person name="Kuo A."/>
            <person name="Sato T.K."/>
            <person name="Potts K.M."/>
            <person name="Salamov A.A."/>
            <person name="LaButti K.M."/>
            <person name="Sun H."/>
            <person name="Clum A."/>
            <person name="Pangilinan J.L."/>
            <person name="Lindquist E.A."/>
            <person name="Lucas S."/>
            <person name="Lapidus A."/>
            <person name="Jin M."/>
            <person name="Gunawan C."/>
            <person name="Balan V."/>
            <person name="Dale B.E."/>
            <person name="Jeffries T.W."/>
            <person name="Zinkel R."/>
            <person name="Barry K.W."/>
            <person name="Grigoriev I.V."/>
            <person name="Gasch A.P."/>
        </authorList>
    </citation>
    <scope>NUCLEOTIDE SEQUENCE [LARGE SCALE GENOMIC DNA]</scope>
    <source>
        <strain evidence="11">NRRL Y-27907 / 11-Y1</strain>
    </source>
</reference>
<evidence type="ECO:0000313" key="10">
    <source>
        <dbReference type="EMBL" id="EGW30076.1"/>
    </source>
</evidence>
<gene>
    <name evidence="7" type="primary">MED9</name>
    <name evidence="10" type="ORF">SPAPADRAFT_63695</name>
</gene>
<organism evidence="11">
    <name type="scientific">Spathaspora passalidarum (strain NRRL Y-27907 / 11-Y1)</name>
    <dbReference type="NCBI Taxonomy" id="619300"/>
    <lineage>
        <taxon>Eukaryota</taxon>
        <taxon>Fungi</taxon>
        <taxon>Dikarya</taxon>
        <taxon>Ascomycota</taxon>
        <taxon>Saccharomycotina</taxon>
        <taxon>Pichiomycetes</taxon>
        <taxon>Debaryomycetaceae</taxon>
        <taxon>Spathaspora</taxon>
    </lineage>
</organism>
<keyword evidence="11" id="KW-1185">Reference proteome</keyword>
<dbReference type="RefSeq" id="XP_007377842.1">
    <property type="nucleotide sequence ID" value="XM_007377780.1"/>
</dbReference>
<dbReference type="STRING" id="619300.G3AV02"/>
<dbReference type="HOGENOM" id="CLU_1402243_0_0_1"/>
<dbReference type="GO" id="GO:0016592">
    <property type="term" value="C:mediator complex"/>
    <property type="evidence" value="ECO:0007669"/>
    <property type="project" value="InterPro"/>
</dbReference>
<evidence type="ECO:0000256" key="8">
    <source>
        <dbReference type="SAM" id="Coils"/>
    </source>
</evidence>
<evidence type="ECO:0000256" key="3">
    <source>
        <dbReference type="ARBA" id="ARBA00023015"/>
    </source>
</evidence>
<keyword evidence="4 7" id="KW-0010">Activator</keyword>